<feature type="non-terminal residue" evidence="3">
    <location>
        <position position="1"/>
    </location>
</feature>
<dbReference type="AlphaFoldDB" id="Q0ZC71"/>
<proteinExistence type="evidence at transcript level"/>
<evidence type="ECO:0000256" key="2">
    <source>
        <dbReference type="SAM" id="Phobius"/>
    </source>
</evidence>
<keyword evidence="2" id="KW-0812">Transmembrane</keyword>
<feature type="region of interest" description="Disordered" evidence="1">
    <location>
        <begin position="1"/>
        <end position="47"/>
    </location>
</feature>
<protein>
    <submittedName>
        <fullName evidence="3">Putative accessory gland protein</fullName>
    </submittedName>
</protein>
<name>Q0ZC71_GRYRU</name>
<keyword evidence="2" id="KW-1133">Transmembrane helix</keyword>
<feature type="non-terminal residue" evidence="3">
    <location>
        <position position="98"/>
    </location>
</feature>
<sequence length="98" mass="10525">LVRSGRRRRNHRRRAPHTPIHTRATVKGAPQTTLGERKGTGSFPGGRQASKAVAMARASVLVVTALLVLVVVSDSSGAPLFGLLFNTGKRPQRRPPNP</sequence>
<evidence type="ECO:0000313" key="3">
    <source>
        <dbReference type="EMBL" id="ABG01757.1"/>
    </source>
</evidence>
<evidence type="ECO:0000256" key="1">
    <source>
        <dbReference type="SAM" id="MobiDB-lite"/>
    </source>
</evidence>
<feature type="transmembrane region" description="Helical" evidence="2">
    <location>
        <begin position="52"/>
        <end position="72"/>
    </location>
</feature>
<feature type="compositionally biased region" description="Basic residues" evidence="1">
    <location>
        <begin position="1"/>
        <end position="16"/>
    </location>
</feature>
<keyword evidence="2" id="KW-0472">Membrane</keyword>
<accession>Q0ZC71</accession>
<organism evidence="3">
    <name type="scientific">Gryllus rubens</name>
    <name type="common">Southeastern field cricket</name>
    <dbReference type="NCBI Taxonomy" id="128159"/>
    <lineage>
        <taxon>Eukaryota</taxon>
        <taxon>Metazoa</taxon>
        <taxon>Ecdysozoa</taxon>
        <taxon>Arthropoda</taxon>
        <taxon>Hexapoda</taxon>
        <taxon>Insecta</taxon>
        <taxon>Pterygota</taxon>
        <taxon>Neoptera</taxon>
        <taxon>Polyneoptera</taxon>
        <taxon>Orthoptera</taxon>
        <taxon>Ensifera</taxon>
        <taxon>Gryllidea</taxon>
        <taxon>Grylloidea</taxon>
        <taxon>Gryllidae</taxon>
        <taxon>Gryllinae</taxon>
        <taxon>Gryllus</taxon>
    </lineage>
</organism>
<gene>
    <name evidence="3" type="ORF">AG-0141F-Gr</name>
</gene>
<dbReference type="EMBL" id="DQ630800">
    <property type="protein sequence ID" value="ABG01757.1"/>
    <property type="molecule type" value="mRNA"/>
</dbReference>
<reference evidence="3" key="1">
    <citation type="journal article" date="2006" name="Mol. Biol. Evol.">
        <title>Molecular evolution of seminal proteins in field crickets.</title>
        <authorList>
            <person name="Andres J.A."/>
            <person name="Maroja L.S."/>
            <person name="Bogdanowicz S.M."/>
            <person name="Swanson W.J."/>
            <person name="Harrison R.G."/>
        </authorList>
    </citation>
    <scope>NUCLEOTIDE SEQUENCE</scope>
</reference>